<dbReference type="CDD" id="cd00353">
    <property type="entry name" value="Ribosomal_S15p_S13e"/>
    <property type="match status" value="1"/>
</dbReference>
<dbReference type="GO" id="GO:0022627">
    <property type="term" value="C:cytosolic small ribosomal subunit"/>
    <property type="evidence" value="ECO:0007669"/>
    <property type="project" value="TreeGrafter"/>
</dbReference>
<dbReference type="Pfam" id="PF08069">
    <property type="entry name" value="Ribosomal_S13_N"/>
    <property type="match status" value="1"/>
</dbReference>
<dbReference type="FunFam" id="1.10.287.10:FF:000003">
    <property type="entry name" value="40S ribosomal protein S13"/>
    <property type="match status" value="1"/>
</dbReference>
<evidence type="ECO:0000256" key="1">
    <source>
        <dbReference type="ARBA" id="ARBA00008434"/>
    </source>
</evidence>
<accession>A0A7J4JW50</accession>
<dbReference type="GO" id="GO:0070181">
    <property type="term" value="F:small ribosomal subunit rRNA binding"/>
    <property type="evidence" value="ECO:0007669"/>
    <property type="project" value="TreeGrafter"/>
</dbReference>
<gene>
    <name evidence="4" type="primary">rps15</name>
    <name evidence="7" type="ORF">HA222_04810</name>
    <name evidence="8" type="ORF">HA227_01160</name>
    <name evidence="9" type="ORF">J4478_04870</name>
</gene>
<dbReference type="Pfam" id="PF00312">
    <property type="entry name" value="Ribosomal_S15"/>
    <property type="match status" value="1"/>
</dbReference>
<dbReference type="SMART" id="SM01386">
    <property type="entry name" value="Ribosomal_S13_N"/>
    <property type="match status" value="1"/>
</dbReference>
<reference evidence="9" key="3">
    <citation type="submission" date="2021-05" db="EMBL/GenBank/DDBJ databases">
        <title>Protein family content uncovers lineage relationships and bacterial pathway maintenance mechanisms in DPANN archaea.</title>
        <authorList>
            <person name="Castelle C.J."/>
            <person name="Meheust R."/>
            <person name="Jaffe A.L."/>
            <person name="Seitz K."/>
            <person name="Gong X."/>
            <person name="Baker B.J."/>
            <person name="Banfield J.F."/>
        </authorList>
    </citation>
    <scope>NUCLEOTIDE SEQUENCE</scope>
    <source>
        <strain evidence="9">RIFCSPLOWO2_01_FULL_43_13</strain>
    </source>
</reference>
<reference evidence="7" key="1">
    <citation type="journal article" date="2020" name="bioRxiv">
        <title>A rank-normalized archaeal taxonomy based on genome phylogeny resolves widespread incomplete and uneven classifications.</title>
        <authorList>
            <person name="Rinke C."/>
            <person name="Chuvochina M."/>
            <person name="Mussig A.J."/>
            <person name="Chaumeil P.-A."/>
            <person name="Waite D.W."/>
            <person name="Whitman W.B."/>
            <person name="Parks D.H."/>
            <person name="Hugenholtz P."/>
        </authorList>
    </citation>
    <scope>NUCLEOTIDE SEQUENCE</scope>
    <source>
        <strain evidence="8">UBA10036</strain>
        <strain evidence="7">UBA10191</strain>
    </source>
</reference>
<reference evidence="9" key="2">
    <citation type="submission" date="2021-03" db="EMBL/GenBank/DDBJ databases">
        <authorList>
            <person name="Jaffe A."/>
        </authorList>
    </citation>
    <scope>NUCLEOTIDE SEQUENCE</scope>
    <source>
        <strain evidence="9">RIFCSPLOWO2_01_FULL_43_13</strain>
    </source>
</reference>
<dbReference type="HAMAP" id="MF_01343_A">
    <property type="entry name" value="Ribosomal_uS15_A"/>
    <property type="match status" value="1"/>
</dbReference>
<dbReference type="AlphaFoldDB" id="A0A7J4JW50"/>
<dbReference type="InterPro" id="IPR000589">
    <property type="entry name" value="Ribosomal_uS15"/>
</dbReference>
<dbReference type="Proteomes" id="UP000590964">
    <property type="component" value="Unassembled WGS sequence"/>
</dbReference>
<dbReference type="InterPro" id="IPR023029">
    <property type="entry name" value="Ribosomal_uS15_arc_euk"/>
</dbReference>
<dbReference type="InterPro" id="IPR009068">
    <property type="entry name" value="uS15_NS1_RNA-bd_sf"/>
</dbReference>
<evidence type="ECO:0000259" key="6">
    <source>
        <dbReference type="SMART" id="SM01386"/>
    </source>
</evidence>
<evidence type="ECO:0000313" key="8">
    <source>
        <dbReference type="EMBL" id="HIH32838.1"/>
    </source>
</evidence>
<dbReference type="Proteomes" id="UP000680185">
    <property type="component" value="Unassembled WGS sequence"/>
</dbReference>
<dbReference type="GO" id="GO:0003735">
    <property type="term" value="F:structural constituent of ribosome"/>
    <property type="evidence" value="ECO:0007669"/>
    <property type="project" value="InterPro"/>
</dbReference>
<dbReference type="PANTHER" id="PTHR11885">
    <property type="entry name" value="RIBOSOMAL PROTEIN S15P/S13E"/>
    <property type="match status" value="1"/>
</dbReference>
<dbReference type="Proteomes" id="UP000527315">
    <property type="component" value="Unassembled WGS sequence"/>
</dbReference>
<dbReference type="GO" id="GO:0006412">
    <property type="term" value="P:translation"/>
    <property type="evidence" value="ECO:0007669"/>
    <property type="project" value="UniProtKB-UniRule"/>
</dbReference>
<organism evidence="7 10">
    <name type="scientific">Candidatus Iainarchaeum sp</name>
    <dbReference type="NCBI Taxonomy" id="3101447"/>
    <lineage>
        <taxon>Archaea</taxon>
        <taxon>Candidatus Iainarchaeota</taxon>
        <taxon>Candidatus Iainarchaeia</taxon>
        <taxon>Candidatus Iainarchaeales</taxon>
        <taxon>Candidatus Iainarchaeaceae</taxon>
        <taxon>Candidatus Iainarchaeum</taxon>
    </lineage>
</organism>
<keyword evidence="2 4" id="KW-0689">Ribosomal protein</keyword>
<evidence type="ECO:0000313" key="10">
    <source>
        <dbReference type="Proteomes" id="UP000590964"/>
    </source>
</evidence>
<evidence type="ECO:0000256" key="4">
    <source>
        <dbReference type="HAMAP-Rule" id="MF_01343"/>
    </source>
</evidence>
<evidence type="ECO:0000256" key="5">
    <source>
        <dbReference type="RuleBase" id="RU003919"/>
    </source>
</evidence>
<dbReference type="Gene3D" id="4.10.860.130">
    <property type="match status" value="1"/>
</dbReference>
<evidence type="ECO:0000313" key="9">
    <source>
        <dbReference type="EMBL" id="MBS3058702.1"/>
    </source>
</evidence>
<comment type="similarity">
    <text evidence="1 4 5">Belongs to the universal ribosomal protein uS15 family.</text>
</comment>
<keyword evidence="3 4" id="KW-0687">Ribonucleoprotein</keyword>
<dbReference type="SMART" id="SM01387">
    <property type="entry name" value="Ribosomal_S15"/>
    <property type="match status" value="1"/>
</dbReference>
<evidence type="ECO:0000256" key="3">
    <source>
        <dbReference type="ARBA" id="ARBA00023274"/>
    </source>
</evidence>
<dbReference type="NCBIfam" id="NF006331">
    <property type="entry name" value="PRK08561.1"/>
    <property type="match status" value="1"/>
</dbReference>
<dbReference type="PANTHER" id="PTHR11885:SF6">
    <property type="entry name" value="SMALL RIBOSOMAL SUBUNIT PROTEIN US15"/>
    <property type="match status" value="1"/>
</dbReference>
<comment type="subunit">
    <text evidence="4">Part of the 30S ribosomal subunit.</text>
</comment>
<name>A0A7J4JW50_9ARCH</name>
<sequence>MSRMHSSAKGKHGSKKPLSKEIPEWVEFKPKEIIELIASLANQGHNASEIGSILRDQYGVPSVRLLAGKRVSEIMKEQGLLPEIPEDLMSLIKTSVRLQKHLQENSKDFSAKRGYQLAVSKIRRLAKYYVKKKKLHSGWKYTPETAQLLVK</sequence>
<proteinExistence type="inferred from homology"/>
<protein>
    <recommendedName>
        <fullName evidence="4">Small ribosomal subunit protein uS15</fullName>
    </recommendedName>
</protein>
<dbReference type="EMBL" id="DUFJ01000028">
    <property type="protein sequence ID" value="HIH32838.1"/>
    <property type="molecule type" value="Genomic_DNA"/>
</dbReference>
<dbReference type="SUPFAM" id="SSF47060">
    <property type="entry name" value="S15/NS1 RNA-binding domain"/>
    <property type="match status" value="1"/>
</dbReference>
<feature type="domain" description="Small ribosomal subunit protein uS15 N-terminal" evidence="6">
    <location>
        <begin position="1"/>
        <end position="60"/>
    </location>
</feature>
<evidence type="ECO:0000256" key="2">
    <source>
        <dbReference type="ARBA" id="ARBA00022980"/>
    </source>
</evidence>
<dbReference type="EMBL" id="DUFW01000083">
    <property type="protein sequence ID" value="HIH21948.1"/>
    <property type="molecule type" value="Genomic_DNA"/>
</dbReference>
<comment type="caution">
    <text evidence="7">The sequence shown here is derived from an EMBL/GenBank/DDBJ whole genome shotgun (WGS) entry which is preliminary data.</text>
</comment>
<evidence type="ECO:0000313" key="7">
    <source>
        <dbReference type="EMBL" id="HIH21948.1"/>
    </source>
</evidence>
<dbReference type="Gene3D" id="1.10.287.10">
    <property type="entry name" value="S15/NS1, RNA-binding"/>
    <property type="match status" value="1"/>
</dbReference>
<dbReference type="EMBL" id="JAGVWB010000033">
    <property type="protein sequence ID" value="MBS3058702.1"/>
    <property type="molecule type" value="Genomic_DNA"/>
</dbReference>
<dbReference type="InterPro" id="IPR012606">
    <property type="entry name" value="Ribosomal_uS15_N"/>
</dbReference>